<dbReference type="PANTHER" id="PTHR12469">
    <property type="entry name" value="PROTEIN EMI5 HOMOLOG, MITOCHONDRIAL"/>
    <property type="match status" value="1"/>
</dbReference>
<comment type="subunit">
    <text evidence="4">Interacts with the flavoprotein subunit within the SDH catalytic dimer.</text>
</comment>
<reference evidence="6 7" key="1">
    <citation type="journal article" date="2021" name="Nat. Commun.">
        <title>Genetic determinants of endophytism in the Arabidopsis root mycobiome.</title>
        <authorList>
            <person name="Mesny F."/>
            <person name="Miyauchi S."/>
            <person name="Thiergart T."/>
            <person name="Pickel B."/>
            <person name="Atanasova L."/>
            <person name="Karlsson M."/>
            <person name="Huettel B."/>
            <person name="Barry K.W."/>
            <person name="Haridas S."/>
            <person name="Chen C."/>
            <person name="Bauer D."/>
            <person name="Andreopoulos W."/>
            <person name="Pangilinan J."/>
            <person name="LaButti K."/>
            <person name="Riley R."/>
            <person name="Lipzen A."/>
            <person name="Clum A."/>
            <person name="Drula E."/>
            <person name="Henrissat B."/>
            <person name="Kohler A."/>
            <person name="Grigoriev I.V."/>
            <person name="Martin F.M."/>
            <person name="Hacquard S."/>
        </authorList>
    </citation>
    <scope>NUCLEOTIDE SEQUENCE [LARGE SCALE GENOMIC DNA]</scope>
    <source>
        <strain evidence="6 7">MPI-CAGE-CH-0241</strain>
    </source>
</reference>
<dbReference type="Gene3D" id="1.10.150.250">
    <property type="entry name" value="Flavinator of succinate dehydrogenase"/>
    <property type="match status" value="1"/>
</dbReference>
<keyword evidence="3 4" id="KW-0143">Chaperone</keyword>
<dbReference type="GO" id="GO:0006121">
    <property type="term" value="P:mitochondrial electron transport, succinate to ubiquinone"/>
    <property type="evidence" value="ECO:0007669"/>
    <property type="project" value="UniProtKB-UniRule"/>
</dbReference>
<dbReference type="InterPro" id="IPR036714">
    <property type="entry name" value="SDH_sf"/>
</dbReference>
<evidence type="ECO:0000256" key="3">
    <source>
        <dbReference type="ARBA" id="ARBA00023186"/>
    </source>
</evidence>
<gene>
    <name evidence="6" type="ORF">B0T10DRAFT_9267</name>
</gene>
<sequence>MASLASRTLRRPAATHRFLAFPIRSLSMTALRRAASDDSQASELGVGELQGAKFKIEPLRRVGEDDATKRARLVYQSRKRGTLESDLLLSTFAKKHLPTLPPHLLDQYDVFLDENDWDIYYWATQKEELSSTNPANEQQQPASDEVTRHPPKGEWAQTVGNFRPAYRPVPARWKDSEILQMLRDHVRSRSVNGAEGTGMKFMPELEFR</sequence>
<evidence type="ECO:0000313" key="7">
    <source>
        <dbReference type="Proteomes" id="UP000777438"/>
    </source>
</evidence>
<feature type="compositionally biased region" description="Polar residues" evidence="5">
    <location>
        <begin position="130"/>
        <end position="142"/>
    </location>
</feature>
<evidence type="ECO:0000256" key="4">
    <source>
        <dbReference type="HAMAP-Rule" id="MF_03057"/>
    </source>
</evidence>
<dbReference type="GO" id="GO:0005759">
    <property type="term" value="C:mitochondrial matrix"/>
    <property type="evidence" value="ECO:0007669"/>
    <property type="project" value="UniProtKB-SubCell"/>
</dbReference>
<dbReference type="PANTHER" id="PTHR12469:SF2">
    <property type="entry name" value="SUCCINATE DEHYDROGENASE ASSEMBLY FACTOR 2, MITOCHONDRIAL"/>
    <property type="match status" value="1"/>
</dbReference>
<keyword evidence="7" id="KW-1185">Reference proteome</keyword>
<dbReference type="EMBL" id="JAGPYM010000001">
    <property type="protein sequence ID" value="KAH6899852.1"/>
    <property type="molecule type" value="Genomic_DNA"/>
</dbReference>
<evidence type="ECO:0000256" key="5">
    <source>
        <dbReference type="SAM" id="MobiDB-lite"/>
    </source>
</evidence>
<dbReference type="Pfam" id="PF03937">
    <property type="entry name" value="Sdh5"/>
    <property type="match status" value="1"/>
</dbReference>
<dbReference type="OrthoDB" id="284292at2759"/>
<dbReference type="GO" id="GO:0034553">
    <property type="term" value="P:mitochondrial respiratory chain complex II assembly"/>
    <property type="evidence" value="ECO:0007669"/>
    <property type="project" value="TreeGrafter"/>
</dbReference>
<organism evidence="6 7">
    <name type="scientific">Thelonectria olida</name>
    <dbReference type="NCBI Taxonomy" id="1576542"/>
    <lineage>
        <taxon>Eukaryota</taxon>
        <taxon>Fungi</taxon>
        <taxon>Dikarya</taxon>
        <taxon>Ascomycota</taxon>
        <taxon>Pezizomycotina</taxon>
        <taxon>Sordariomycetes</taxon>
        <taxon>Hypocreomycetidae</taxon>
        <taxon>Hypocreales</taxon>
        <taxon>Nectriaceae</taxon>
        <taxon>Thelonectria</taxon>
    </lineage>
</organism>
<comment type="caution">
    <text evidence="6">The sequence shown here is derived from an EMBL/GenBank/DDBJ whole genome shotgun (WGS) entry which is preliminary data.</text>
</comment>
<comment type="subcellular location">
    <subcellularLocation>
        <location evidence="1 4">Mitochondrion matrix</location>
    </subcellularLocation>
</comment>
<dbReference type="Proteomes" id="UP000777438">
    <property type="component" value="Unassembled WGS sequence"/>
</dbReference>
<proteinExistence type="inferred from homology"/>
<dbReference type="InterPro" id="IPR028882">
    <property type="entry name" value="SDHAF2"/>
</dbReference>
<dbReference type="FunFam" id="1.10.150.250:FF:000002">
    <property type="entry name" value="Succinate dehydrogenase assembly factor 2, mitochondrial"/>
    <property type="match status" value="1"/>
</dbReference>
<dbReference type="GO" id="GO:0006099">
    <property type="term" value="P:tricarboxylic acid cycle"/>
    <property type="evidence" value="ECO:0007669"/>
    <property type="project" value="TreeGrafter"/>
</dbReference>
<protein>
    <recommendedName>
        <fullName evidence="4">Succinate dehydrogenase assembly factor 2, mitochondrial</fullName>
        <shortName evidence="4">SDH assembly factor 2</shortName>
        <shortName evidence="4">SDHAF2</shortName>
    </recommendedName>
</protein>
<name>A0A9P9AVY2_9HYPO</name>
<dbReference type="AlphaFoldDB" id="A0A9P9AVY2"/>
<accession>A0A9P9AVY2</accession>
<feature type="region of interest" description="Disordered" evidence="5">
    <location>
        <begin position="130"/>
        <end position="161"/>
    </location>
</feature>
<dbReference type="HAMAP" id="MF_03057">
    <property type="entry name" value="SDHAF2"/>
    <property type="match status" value="1"/>
</dbReference>
<evidence type="ECO:0000313" key="6">
    <source>
        <dbReference type="EMBL" id="KAH6899852.1"/>
    </source>
</evidence>
<comment type="similarity">
    <text evidence="4">Belongs to the SDHAF2 family.</text>
</comment>
<evidence type="ECO:0000256" key="1">
    <source>
        <dbReference type="ARBA" id="ARBA00004305"/>
    </source>
</evidence>
<dbReference type="InterPro" id="IPR005631">
    <property type="entry name" value="SDH"/>
</dbReference>
<keyword evidence="2 4" id="KW-0496">Mitochondrion</keyword>
<evidence type="ECO:0000256" key="2">
    <source>
        <dbReference type="ARBA" id="ARBA00023128"/>
    </source>
</evidence>
<dbReference type="SUPFAM" id="SSF109910">
    <property type="entry name" value="YgfY-like"/>
    <property type="match status" value="1"/>
</dbReference>
<comment type="function">
    <text evidence="4">Plays an essential role in the assembly of succinate dehydrogenase (SDH), an enzyme complex (also referred to as respiratory complex II) that is a component of both the tricarboxylic acid (TCA) cycle and the mitochondrial electron transport chain, and which couples the oxidation of succinate to fumarate with the reduction of ubiquinone (coenzyme Q) to ubiquinol. Required for flavinylation (covalent attachment of FAD) of the flavoprotein subunit of the SDH catalytic dimer.</text>
</comment>